<name>A0A0C7MQI4_9SACH</name>
<evidence type="ECO:0000256" key="4">
    <source>
        <dbReference type="SAM" id="MobiDB-lite"/>
    </source>
</evidence>
<feature type="compositionally biased region" description="Polar residues" evidence="4">
    <location>
        <begin position="663"/>
        <end position="673"/>
    </location>
</feature>
<evidence type="ECO:0000256" key="2">
    <source>
        <dbReference type="ARBA" id="ARBA00022448"/>
    </source>
</evidence>
<dbReference type="InterPro" id="IPR039462">
    <property type="entry name" value="Nup159/Nup146_N"/>
</dbReference>
<dbReference type="OrthoDB" id="248320at2759"/>
<feature type="compositionally biased region" description="Low complexity" evidence="4">
    <location>
        <begin position="439"/>
        <end position="450"/>
    </location>
</feature>
<evidence type="ECO:0000313" key="6">
    <source>
        <dbReference type="EMBL" id="CEP62155.1"/>
    </source>
</evidence>
<feature type="compositionally biased region" description="Basic and acidic residues" evidence="4">
    <location>
        <begin position="948"/>
        <end position="978"/>
    </location>
</feature>
<comment type="subcellular location">
    <subcellularLocation>
        <location evidence="1">Nucleus</location>
    </subcellularLocation>
</comment>
<protein>
    <submittedName>
        <fullName evidence="6">LALA0S04e09076g1_1</fullName>
    </submittedName>
</protein>
<feature type="compositionally biased region" description="Polar residues" evidence="4">
    <location>
        <begin position="781"/>
        <end position="794"/>
    </location>
</feature>
<organism evidence="6 7">
    <name type="scientific">Lachancea lanzarotensis</name>
    <dbReference type="NCBI Taxonomy" id="1245769"/>
    <lineage>
        <taxon>Eukaryota</taxon>
        <taxon>Fungi</taxon>
        <taxon>Dikarya</taxon>
        <taxon>Ascomycota</taxon>
        <taxon>Saccharomycotina</taxon>
        <taxon>Saccharomycetes</taxon>
        <taxon>Saccharomycetales</taxon>
        <taxon>Saccharomycetaceae</taxon>
        <taxon>Lachancea</taxon>
    </lineage>
</organism>
<keyword evidence="2" id="KW-0813">Transport</keyword>
<feature type="region of interest" description="Disordered" evidence="4">
    <location>
        <begin position="852"/>
        <end position="1065"/>
    </location>
</feature>
<proteinExistence type="predicted"/>
<gene>
    <name evidence="6" type="ORF">LALA0_S04e09076g</name>
</gene>
<feature type="compositionally biased region" description="Polar residues" evidence="4">
    <location>
        <begin position="1050"/>
        <end position="1059"/>
    </location>
</feature>
<dbReference type="InterPro" id="IPR015943">
    <property type="entry name" value="WD40/YVTN_repeat-like_dom_sf"/>
</dbReference>
<feature type="compositionally biased region" description="Low complexity" evidence="4">
    <location>
        <begin position="565"/>
        <end position="578"/>
    </location>
</feature>
<dbReference type="RefSeq" id="XP_022628385.1">
    <property type="nucleotide sequence ID" value="XM_022772974.1"/>
</dbReference>
<feature type="compositionally biased region" description="Low complexity" evidence="4">
    <location>
        <begin position="735"/>
        <end position="750"/>
    </location>
</feature>
<dbReference type="STRING" id="1245769.A0A0C7MQI4"/>
<dbReference type="SUPFAM" id="SSF117289">
    <property type="entry name" value="Nucleoporin domain"/>
    <property type="match status" value="1"/>
</dbReference>
<reference evidence="6 7" key="1">
    <citation type="submission" date="2014-12" db="EMBL/GenBank/DDBJ databases">
        <authorList>
            <person name="Neuveglise Cecile"/>
        </authorList>
    </citation>
    <scope>NUCLEOTIDE SEQUENCE [LARGE SCALE GENOMIC DNA]</scope>
    <source>
        <strain evidence="6 7">CBS 12615</strain>
    </source>
</reference>
<feature type="compositionally biased region" description="Polar residues" evidence="4">
    <location>
        <begin position="487"/>
        <end position="514"/>
    </location>
</feature>
<feature type="compositionally biased region" description="Polar residues" evidence="4">
    <location>
        <begin position="679"/>
        <end position="689"/>
    </location>
</feature>
<evidence type="ECO:0000259" key="5">
    <source>
        <dbReference type="Pfam" id="PF16755"/>
    </source>
</evidence>
<feature type="compositionally biased region" description="Low complexity" evidence="4">
    <location>
        <begin position="592"/>
        <end position="602"/>
    </location>
</feature>
<accession>A0A0C7MQI4</accession>
<feature type="compositionally biased region" description="Low complexity" evidence="4">
    <location>
        <begin position="626"/>
        <end position="662"/>
    </location>
</feature>
<keyword evidence="3" id="KW-0539">Nucleus</keyword>
<evidence type="ECO:0000313" key="7">
    <source>
        <dbReference type="Proteomes" id="UP000054304"/>
    </source>
</evidence>
<dbReference type="EMBL" id="LN736363">
    <property type="protein sequence ID" value="CEP62155.1"/>
    <property type="molecule type" value="Genomic_DNA"/>
</dbReference>
<feature type="compositionally biased region" description="Polar residues" evidence="4">
    <location>
        <begin position="979"/>
        <end position="991"/>
    </location>
</feature>
<feature type="compositionally biased region" description="Polar residues" evidence="4">
    <location>
        <begin position="603"/>
        <end position="617"/>
    </location>
</feature>
<dbReference type="GeneID" id="34685609"/>
<dbReference type="HOGENOM" id="CLU_250354_0_0_1"/>
<feature type="compositionally biased region" description="Basic and acidic residues" evidence="4">
    <location>
        <begin position="806"/>
        <end position="819"/>
    </location>
</feature>
<keyword evidence="7" id="KW-1185">Reference proteome</keyword>
<dbReference type="Gene3D" id="2.130.10.10">
    <property type="entry name" value="YVTN repeat-like/Quinoprotein amine dehydrogenase"/>
    <property type="match status" value="1"/>
</dbReference>
<evidence type="ECO:0000256" key="3">
    <source>
        <dbReference type="ARBA" id="ARBA00023242"/>
    </source>
</evidence>
<feature type="compositionally biased region" description="Polar residues" evidence="4">
    <location>
        <begin position="852"/>
        <end position="867"/>
    </location>
</feature>
<feature type="compositionally biased region" description="Polar residues" evidence="4">
    <location>
        <begin position="874"/>
        <end position="896"/>
    </location>
</feature>
<feature type="compositionally biased region" description="Acidic residues" evidence="4">
    <location>
        <begin position="751"/>
        <end position="761"/>
    </location>
</feature>
<sequence length="1386" mass="150850">MSTVEEELPTTISEDFGFKPLGEIDLLPGFNENVPFSRLHNLAVSNQRGLYVAAGGGKVVAGELQNLRDQILQETDGKRTLEFLLEVKTENVIYVGFHGTSDAEIIWISRTGILHRFDVAKKETTQSSINNADPDATSKIVKVQQLRGSSKSFLVLYSSKNLYSVTESGDATLVAEKVCDLDVGKTNWALFSLDGTITVYHLGGTIIEKTIELPQDIRNEMDEDVQPLSVLALSQAQFVVVLGEDVPEFDEDAEYDHKVYVVSNNEDTGTAFHESYDIAPAFKSVVRNPTYYKYILNDLIPSIPNLFIIASATSPEITLLDEKEVLQPNQDSDRAVLPINPKTDNDTNPIGLAVDLTSSEQIPEPCSGVDFAVRLPLVFVLNNEGRLSVFALFHSSGIRSKQFSAKPSEESWEPMFNAHSRTSFDYDKDQASELSPSAGETTSLTEGSTSGEEEEIKVSRLGDQQSGKQPTSTSTTSTFGQTPFGQSPFSTKATASFGQTESTGSAFKFGSSNKDGPFSAFGKLPSPFGEKKSSAFGPPDFSLKEKESPESKSNAKKVQDNAPNSSFSTPTFGTSTFGRPDLGSKHISEQNPFSKPFFSPPSDTASPFKNALSNTNKGVGEDSSKKSGFGSGFASFATSGSPFASVGKSSSPFGTPSFPSQSAGATDLSQKPSSFGAPNFSSGSTQSPFAQLKSPFDKNAPSASPFASLQLPVPEDVAESKGDGTLDDENSTGFNNEASEASNVSSSVSSESEDSVSEDSDPNANEVAGSTAAESGEENKPSTGEQASDFSTLTERIKKVANARSETIHEPTSHEDAKPSNHLSAPTSAFSKYTATLSRGATPDFSFANIAKNRSSSSGHVQTSTGSDFKEESQGATETSGLESNDNRGASATIGHNSKELAQMAPSEVNEELKLEDSGATESILKEPDMVEASQEPQIEDKEEDMDADRGRDQNETQIPDHPKNTEEAINESDRKTSISEGNPGETTIQKNGKEDSIVTSEEDSPVNVPGSEAIAKKSSTSTENESFDELEDLEEELDQIKIGKKQSRKPSSNDSTTEPHIWSVDDSIQTQQVETSSNGTQTYFQVDDAAVVTDPVGLRDFDVQSFENDEAYLAQQYKPKPFEPFYTGAELTPVQPRHTNATLNRIEVTFRVVSAEIDVLETNMKNLRLLLSDQSSKPFSRTRETLYQTYTWRLAEVGDLDFIVDGLLTEAQTTTRTTAALSSGTQELLGKDLDDLERGRFSARRQFDQLHEIHDERHSNGRALTFKQTQMQHKLRSKTLAAQKRVQGIEDTLRLLKSHFSKDDITKAPMVTRMVKGSEKRGDLLDAIQSLRKEVAELKLKDKDFSNLSDSERTLQTVPISDLKLKFDTKKQLGDFFKCKNANIT</sequence>
<dbReference type="Pfam" id="PF16755">
    <property type="entry name" value="Beta-prop_NUP159_NUP214"/>
    <property type="match status" value="1"/>
</dbReference>
<evidence type="ECO:0000256" key="1">
    <source>
        <dbReference type="ARBA" id="ARBA00004123"/>
    </source>
</evidence>
<feature type="domain" description="Nucleoporin Nup159/Nup146 N-terminal" evidence="5">
    <location>
        <begin position="35"/>
        <end position="387"/>
    </location>
</feature>
<feature type="compositionally biased region" description="Acidic residues" evidence="4">
    <location>
        <begin position="1026"/>
        <end position="1038"/>
    </location>
</feature>
<feature type="region of interest" description="Disordered" evidence="4">
    <location>
        <begin position="428"/>
        <end position="827"/>
    </location>
</feature>
<dbReference type="Proteomes" id="UP000054304">
    <property type="component" value="Unassembled WGS sequence"/>
</dbReference>
<dbReference type="GO" id="GO:0005634">
    <property type="term" value="C:nucleus"/>
    <property type="evidence" value="ECO:0007669"/>
    <property type="project" value="UniProtKB-SubCell"/>
</dbReference>
<feature type="compositionally biased region" description="Low complexity" evidence="4">
    <location>
        <begin position="464"/>
        <end position="486"/>
    </location>
</feature>